<protein>
    <submittedName>
        <fullName evidence="1">Uncharacterized protein</fullName>
    </submittedName>
</protein>
<reference evidence="1 2" key="2">
    <citation type="journal article" date="2022" name="Mol. Ecol. Resour.">
        <title>The genomes of chicory, endive, great burdock and yacon provide insights into Asteraceae paleo-polyploidization history and plant inulin production.</title>
        <authorList>
            <person name="Fan W."/>
            <person name="Wang S."/>
            <person name="Wang H."/>
            <person name="Wang A."/>
            <person name="Jiang F."/>
            <person name="Liu H."/>
            <person name="Zhao H."/>
            <person name="Xu D."/>
            <person name="Zhang Y."/>
        </authorList>
    </citation>
    <scope>NUCLEOTIDE SEQUENCE [LARGE SCALE GENOMIC DNA]</scope>
    <source>
        <strain evidence="2">cv. Niubang</strain>
    </source>
</reference>
<comment type="caution">
    <text evidence="1">The sequence shown here is derived from an EMBL/GenBank/DDBJ whole genome shotgun (WGS) entry which is preliminary data.</text>
</comment>
<gene>
    <name evidence="1" type="ORF">L6452_20808</name>
</gene>
<sequence length="174" mass="20047">MSLASTSPKLSYYNPEKSMSREYQNALVSAEMIMKRRVAFDEIGSDKQSCPKSRSLLIQILILVLNSFLSFDNLFLDYTDAFNKDMRKIAVSAETYTSFCKRPLRTWLERGLKRCWNGARIWGLNGAGKWPKTVLERGWNLGLNSAGTWLEFDRERCKNVAQTVLECGLERSWN</sequence>
<evidence type="ECO:0000313" key="1">
    <source>
        <dbReference type="EMBL" id="KAI3719902.1"/>
    </source>
</evidence>
<proteinExistence type="predicted"/>
<dbReference type="EMBL" id="CM042052">
    <property type="protein sequence ID" value="KAI3719902.1"/>
    <property type="molecule type" value="Genomic_DNA"/>
</dbReference>
<organism evidence="1 2">
    <name type="scientific">Arctium lappa</name>
    <name type="common">Greater burdock</name>
    <name type="synonym">Lappa major</name>
    <dbReference type="NCBI Taxonomy" id="4217"/>
    <lineage>
        <taxon>Eukaryota</taxon>
        <taxon>Viridiplantae</taxon>
        <taxon>Streptophyta</taxon>
        <taxon>Embryophyta</taxon>
        <taxon>Tracheophyta</taxon>
        <taxon>Spermatophyta</taxon>
        <taxon>Magnoliopsida</taxon>
        <taxon>eudicotyledons</taxon>
        <taxon>Gunneridae</taxon>
        <taxon>Pentapetalae</taxon>
        <taxon>asterids</taxon>
        <taxon>campanulids</taxon>
        <taxon>Asterales</taxon>
        <taxon>Asteraceae</taxon>
        <taxon>Carduoideae</taxon>
        <taxon>Cardueae</taxon>
        <taxon>Arctiinae</taxon>
        <taxon>Arctium</taxon>
    </lineage>
</organism>
<accession>A0ACB9BBL4</accession>
<name>A0ACB9BBL4_ARCLA</name>
<dbReference type="Proteomes" id="UP001055879">
    <property type="component" value="Linkage Group LG06"/>
</dbReference>
<reference evidence="2" key="1">
    <citation type="journal article" date="2022" name="Mol. Ecol. Resour.">
        <title>The genomes of chicory, endive, great burdock and yacon provide insights into Asteraceae palaeo-polyploidization history and plant inulin production.</title>
        <authorList>
            <person name="Fan W."/>
            <person name="Wang S."/>
            <person name="Wang H."/>
            <person name="Wang A."/>
            <person name="Jiang F."/>
            <person name="Liu H."/>
            <person name="Zhao H."/>
            <person name="Xu D."/>
            <person name="Zhang Y."/>
        </authorList>
    </citation>
    <scope>NUCLEOTIDE SEQUENCE [LARGE SCALE GENOMIC DNA]</scope>
    <source>
        <strain evidence="2">cv. Niubang</strain>
    </source>
</reference>
<keyword evidence="2" id="KW-1185">Reference proteome</keyword>
<evidence type="ECO:0000313" key="2">
    <source>
        <dbReference type="Proteomes" id="UP001055879"/>
    </source>
</evidence>